<evidence type="ECO:0000256" key="2">
    <source>
        <dbReference type="ARBA" id="ARBA00023125"/>
    </source>
</evidence>
<dbReference type="InterPro" id="IPR014710">
    <property type="entry name" value="RmlC-like_jellyroll"/>
</dbReference>
<dbReference type="GO" id="GO:0003700">
    <property type="term" value="F:DNA-binding transcription factor activity"/>
    <property type="evidence" value="ECO:0007669"/>
    <property type="project" value="InterPro"/>
</dbReference>
<dbReference type="Pfam" id="PF02311">
    <property type="entry name" value="AraC_binding"/>
    <property type="match status" value="1"/>
</dbReference>
<protein>
    <submittedName>
        <fullName evidence="6">Helix-turn-helix domain-containing protein</fullName>
    </submittedName>
</protein>
<gene>
    <name evidence="6" type="ORF">GTQ34_11170</name>
</gene>
<dbReference type="Gene3D" id="2.60.120.10">
    <property type="entry name" value="Jelly Rolls"/>
    <property type="match status" value="1"/>
</dbReference>
<dbReference type="InterPro" id="IPR002048">
    <property type="entry name" value="EF_hand_dom"/>
</dbReference>
<dbReference type="GO" id="GO:0005509">
    <property type="term" value="F:calcium ion binding"/>
    <property type="evidence" value="ECO:0007669"/>
    <property type="project" value="InterPro"/>
</dbReference>
<feature type="domain" description="EF-hand" evidence="5">
    <location>
        <begin position="177"/>
        <end position="212"/>
    </location>
</feature>
<dbReference type="PANTHER" id="PTHR43280">
    <property type="entry name" value="ARAC-FAMILY TRANSCRIPTIONAL REGULATOR"/>
    <property type="match status" value="1"/>
</dbReference>
<accession>A0A964TE61</accession>
<reference evidence="6" key="1">
    <citation type="submission" date="2020-01" db="EMBL/GenBank/DDBJ databases">
        <title>Muricauda ochracea sp. nov., isolated from a tidal flat of Garorim bay in Korea.</title>
        <authorList>
            <person name="Kim D."/>
            <person name="Yoo Y."/>
            <person name="Kim J.-J."/>
        </authorList>
    </citation>
    <scope>NUCLEOTIDE SEQUENCE</scope>
    <source>
        <strain evidence="6">JGD-17</strain>
    </source>
</reference>
<dbReference type="InterPro" id="IPR003313">
    <property type="entry name" value="AraC-bd"/>
</dbReference>
<feature type="domain" description="HTH araC/xylS-type" evidence="4">
    <location>
        <begin position="183"/>
        <end position="281"/>
    </location>
</feature>
<sequence length="287" mass="33417">MKPMFESINLSANTSLKVETYENGDYCESAGWHIHPEYELVYVKNGTGQLNIGPKKIPYTNGVLVFLAGNIPHGDFGNKDHDDNLEIVIQFGKDFFEEKLKVFPEFSEIQKLVKKSEQVLIFDKQTHQMVWKDFQSFREIDSTQRLIKLLSILFQLSKGGGYTPLFENLPMDNYRKEEIERLEEIFEYINKNHDGKVSVEVISSQLGLTPNSFSRFFKKMTQRRFLDFVNEFRTSKAVEFFNGGETTITGVMYQCGFNDPSYFSKQFKKYQGCTPSQYLKSRYQADF</sequence>
<dbReference type="SUPFAM" id="SSF46689">
    <property type="entry name" value="Homeodomain-like"/>
    <property type="match status" value="2"/>
</dbReference>
<dbReference type="Pfam" id="PF12833">
    <property type="entry name" value="HTH_18"/>
    <property type="match status" value="1"/>
</dbReference>
<dbReference type="RefSeq" id="WP_166523896.1">
    <property type="nucleotide sequence ID" value="NZ_JAAABI010000003.1"/>
</dbReference>
<comment type="caution">
    <text evidence="6">The sequence shown here is derived from an EMBL/GenBank/DDBJ whole genome shotgun (WGS) entry which is preliminary data.</text>
</comment>
<dbReference type="PANTHER" id="PTHR43280:SF34">
    <property type="entry name" value="ARAC-FAMILY TRANSCRIPTIONAL REGULATOR"/>
    <property type="match status" value="1"/>
</dbReference>
<dbReference type="Gene3D" id="1.10.10.60">
    <property type="entry name" value="Homeodomain-like"/>
    <property type="match status" value="2"/>
</dbReference>
<dbReference type="PRINTS" id="PR00032">
    <property type="entry name" value="HTHARAC"/>
</dbReference>
<evidence type="ECO:0000256" key="1">
    <source>
        <dbReference type="ARBA" id="ARBA00023015"/>
    </source>
</evidence>
<dbReference type="InterPro" id="IPR009057">
    <property type="entry name" value="Homeodomain-like_sf"/>
</dbReference>
<evidence type="ECO:0000259" key="4">
    <source>
        <dbReference type="PROSITE" id="PS01124"/>
    </source>
</evidence>
<evidence type="ECO:0000313" key="6">
    <source>
        <dbReference type="EMBL" id="NAY92481.1"/>
    </source>
</evidence>
<dbReference type="PROSITE" id="PS50222">
    <property type="entry name" value="EF_HAND_2"/>
    <property type="match status" value="1"/>
</dbReference>
<keyword evidence="3" id="KW-0804">Transcription</keyword>
<organism evidence="6 7">
    <name type="scientific">Flagellimonas ochracea</name>
    <dbReference type="NCBI Taxonomy" id="2696472"/>
    <lineage>
        <taxon>Bacteria</taxon>
        <taxon>Pseudomonadati</taxon>
        <taxon>Bacteroidota</taxon>
        <taxon>Flavobacteriia</taxon>
        <taxon>Flavobacteriales</taxon>
        <taxon>Flavobacteriaceae</taxon>
        <taxon>Flagellimonas</taxon>
    </lineage>
</organism>
<dbReference type="Proteomes" id="UP000667650">
    <property type="component" value="Unassembled WGS sequence"/>
</dbReference>
<dbReference type="InterPro" id="IPR018060">
    <property type="entry name" value="HTH_AraC"/>
</dbReference>
<keyword evidence="7" id="KW-1185">Reference proteome</keyword>
<keyword evidence="2" id="KW-0238">DNA-binding</keyword>
<dbReference type="PROSITE" id="PS01124">
    <property type="entry name" value="HTH_ARAC_FAMILY_2"/>
    <property type="match status" value="1"/>
</dbReference>
<dbReference type="InterPro" id="IPR011051">
    <property type="entry name" value="RmlC_Cupin_sf"/>
</dbReference>
<dbReference type="AlphaFoldDB" id="A0A964TE61"/>
<keyword evidence="1" id="KW-0805">Transcription regulation</keyword>
<proteinExistence type="predicted"/>
<dbReference type="InterPro" id="IPR020449">
    <property type="entry name" value="Tscrpt_reg_AraC-type_HTH"/>
</dbReference>
<dbReference type="GO" id="GO:0043565">
    <property type="term" value="F:sequence-specific DNA binding"/>
    <property type="evidence" value="ECO:0007669"/>
    <property type="project" value="InterPro"/>
</dbReference>
<dbReference type="SUPFAM" id="SSF51182">
    <property type="entry name" value="RmlC-like cupins"/>
    <property type="match status" value="1"/>
</dbReference>
<dbReference type="SMART" id="SM00342">
    <property type="entry name" value="HTH_ARAC"/>
    <property type="match status" value="1"/>
</dbReference>
<dbReference type="EMBL" id="JAAABI010000003">
    <property type="protein sequence ID" value="NAY92481.1"/>
    <property type="molecule type" value="Genomic_DNA"/>
</dbReference>
<evidence type="ECO:0000313" key="7">
    <source>
        <dbReference type="Proteomes" id="UP000667650"/>
    </source>
</evidence>
<evidence type="ECO:0000256" key="3">
    <source>
        <dbReference type="ARBA" id="ARBA00023163"/>
    </source>
</evidence>
<name>A0A964TE61_9FLAO</name>
<evidence type="ECO:0000259" key="5">
    <source>
        <dbReference type="PROSITE" id="PS50222"/>
    </source>
</evidence>